<dbReference type="InterPro" id="IPR050891">
    <property type="entry name" value="TatD-type_Hydrolase"/>
</dbReference>
<dbReference type="PANTHER" id="PTHR10060:SF15">
    <property type="entry name" value="DEOXYRIBONUCLEASE TATDN1"/>
    <property type="match status" value="1"/>
</dbReference>
<evidence type="ECO:0000256" key="1">
    <source>
        <dbReference type="ARBA" id="ARBA00009275"/>
    </source>
</evidence>
<dbReference type="GO" id="GO:0046872">
    <property type="term" value="F:metal ion binding"/>
    <property type="evidence" value="ECO:0007669"/>
    <property type="project" value="UniProtKB-KW"/>
</dbReference>
<keyword evidence="3" id="KW-0479">Metal-binding</keyword>
<evidence type="ECO:0000256" key="2">
    <source>
        <dbReference type="ARBA" id="ARBA00022722"/>
    </source>
</evidence>
<keyword evidence="6" id="KW-1185">Reference proteome</keyword>
<protein>
    <submittedName>
        <fullName evidence="5">TatD family hydrolase, putative</fullName>
    </submittedName>
</protein>
<dbReference type="SUPFAM" id="SSF51556">
    <property type="entry name" value="Metallo-dependent hydrolases"/>
    <property type="match status" value="1"/>
</dbReference>
<keyword evidence="2" id="KW-0540">Nuclease</keyword>
<dbReference type="GO" id="GO:0005829">
    <property type="term" value="C:cytosol"/>
    <property type="evidence" value="ECO:0007669"/>
    <property type="project" value="TreeGrafter"/>
</dbReference>
<dbReference type="PANTHER" id="PTHR10060">
    <property type="entry name" value="TATD FAMILY DEOXYRIBONUCLEASE"/>
    <property type="match status" value="1"/>
</dbReference>
<organism evidence="5 6">
    <name type="scientific">Aspergillus fumigatus (strain CBS 144.89 / FGSC A1163 / CEA10)</name>
    <name type="common">Neosartorya fumigata</name>
    <dbReference type="NCBI Taxonomy" id="451804"/>
    <lineage>
        <taxon>Eukaryota</taxon>
        <taxon>Fungi</taxon>
        <taxon>Dikarya</taxon>
        <taxon>Ascomycota</taxon>
        <taxon>Pezizomycotina</taxon>
        <taxon>Eurotiomycetes</taxon>
        <taxon>Eurotiomycetidae</taxon>
        <taxon>Eurotiales</taxon>
        <taxon>Aspergillaceae</taxon>
        <taxon>Aspergillus</taxon>
        <taxon>Aspergillus subgen. Fumigati</taxon>
    </lineage>
</organism>
<reference evidence="5 6" key="1">
    <citation type="journal article" date="2008" name="PLoS Genet.">
        <title>Genomic islands in the pathogenic filamentous fungus Aspergillus fumigatus.</title>
        <authorList>
            <person name="Fedorova N.D."/>
            <person name="Khaldi N."/>
            <person name="Joardar V.S."/>
            <person name="Maiti R."/>
            <person name="Amedeo P."/>
            <person name="Anderson M.J."/>
            <person name="Crabtree J."/>
            <person name="Silva J.C."/>
            <person name="Badger J.H."/>
            <person name="Albarraq A."/>
            <person name="Angiuoli S."/>
            <person name="Bussey H."/>
            <person name="Bowyer P."/>
            <person name="Cotty P.J."/>
            <person name="Dyer P.S."/>
            <person name="Egan A."/>
            <person name="Galens K."/>
            <person name="Fraser-Liggett C.M."/>
            <person name="Haas B.J."/>
            <person name="Inman J.M."/>
            <person name="Kent R."/>
            <person name="Lemieux S."/>
            <person name="Malavazi I."/>
            <person name="Orvis J."/>
            <person name="Roemer T."/>
            <person name="Ronning C.M."/>
            <person name="Sundaram J.P."/>
            <person name="Sutton G."/>
            <person name="Turner G."/>
            <person name="Venter J.C."/>
            <person name="White O.R."/>
            <person name="Whitty B.R."/>
            <person name="Youngman P."/>
            <person name="Wolfe K.H."/>
            <person name="Goldman G.H."/>
            <person name="Wortman J.R."/>
            <person name="Jiang B."/>
            <person name="Denning D.W."/>
            <person name="Nierman W.C."/>
        </authorList>
    </citation>
    <scope>NUCLEOTIDE SEQUENCE [LARGE SCALE GENOMIC DNA]</scope>
    <source>
        <strain evidence="6">CBS 144.89 / FGSC A1163 / CEA10</strain>
    </source>
</reference>
<evidence type="ECO:0000256" key="3">
    <source>
        <dbReference type="ARBA" id="ARBA00022723"/>
    </source>
</evidence>
<dbReference type="Proteomes" id="UP000001699">
    <property type="component" value="Unassembled WGS sequence"/>
</dbReference>
<evidence type="ECO:0000313" key="5">
    <source>
        <dbReference type="EMBL" id="EDP55323.1"/>
    </source>
</evidence>
<dbReference type="EMBL" id="DS499594">
    <property type="protein sequence ID" value="EDP55323.1"/>
    <property type="molecule type" value="Genomic_DNA"/>
</dbReference>
<keyword evidence="4 5" id="KW-0378">Hydrolase</keyword>
<dbReference type="InterPro" id="IPR032466">
    <property type="entry name" value="Metal_Hydrolase"/>
</dbReference>
<dbReference type="AlphaFoldDB" id="B0XMG1"/>
<dbReference type="HOGENOM" id="CLU_031506_1_0_1"/>
<dbReference type="GO" id="GO:0008296">
    <property type="term" value="F:3'-5'-DNA exonuclease activity"/>
    <property type="evidence" value="ECO:0007669"/>
    <property type="project" value="TreeGrafter"/>
</dbReference>
<dbReference type="PhylomeDB" id="B0XMG1"/>
<gene>
    <name evidence="5" type="ORF">AFUB_000130</name>
</gene>
<dbReference type="OrthoDB" id="6079689at2759"/>
<proteinExistence type="inferred from homology"/>
<name>B0XMG1_ASPFC</name>
<evidence type="ECO:0000313" key="6">
    <source>
        <dbReference type="Proteomes" id="UP000001699"/>
    </source>
</evidence>
<accession>B0XMG1</accession>
<evidence type="ECO:0000256" key="4">
    <source>
        <dbReference type="ARBA" id="ARBA00022801"/>
    </source>
</evidence>
<sequence length="347" mass="39197">MSSPVPQRLPLRFADVSLLHHISHFYIVLQRYEYKINCAQVAVTYTADQFHGVYRGKKYHDSDFSEVIQRAQEYGCTKMMLTTMSLPDAHTNLQLARQYPDICTLTLGVHPYHANEIYTHGSGKSYLSHLKQLGKQLLAEIPSPLVAFGEIGLDYEYLDRADRETQQRAFRGQLDLAVEMQLPLFLHMRESCADFISILSPYLPRLPRGGLVHSFAGSKPEMEQLVNLGLEISVNGISFRMEQQLDMVRHIPLDKLQLETDAPWCEVLANDEKIAPYLAAARPLPPSRKHQKFLAGQMVKSRNEPCTIERVAMVVAGLKGVPVETVAEAAWNNSVRMFGLGVQNSVF</sequence>
<comment type="similarity">
    <text evidence="1">Belongs to the metallo-dependent hydrolases superfamily. TatD-type hydrolase family.</text>
</comment>
<dbReference type="Pfam" id="PF01026">
    <property type="entry name" value="TatD_DNase"/>
    <property type="match status" value="1"/>
</dbReference>
<dbReference type="Gene3D" id="3.20.20.140">
    <property type="entry name" value="Metal-dependent hydrolases"/>
    <property type="match status" value="1"/>
</dbReference>
<dbReference type="CDD" id="cd01310">
    <property type="entry name" value="TatD_DNAse"/>
    <property type="match status" value="1"/>
</dbReference>
<dbReference type="VEuPathDB" id="FungiDB:AFUB_000130"/>
<dbReference type="InterPro" id="IPR001130">
    <property type="entry name" value="TatD-like"/>
</dbReference>